<sequence length="309" mass="33452">MAAAGGRPAAGRQRLRGRRRGDLPVNRRVRGAAMLLVMWLIVLLTALIGAFALTARIESLQGRNASEGAIAAQAARAGLEYSLVRVNENDPRRQWRPDGRDYVWRFDRAVVRIKIVDESGKINLNIADAPLLAGLWRALGVEQDQAARLASAIIDWRDGDSLSQAQGGAEDAQYAEAELPYGAKDAPFETVAELQQVLGMTPELYAKAEPYLTVYGTLQTPDATFAEGVVLQAMGLNAETVLQQRNAPVDTGVTQPFVGFGSGTYSIDSRARLPNGRESVLRAVVRTGANRIPGSAYTALRWEEGGIPR</sequence>
<dbReference type="PIRSF" id="PIRSF002786">
    <property type="entry name" value="XcpX"/>
    <property type="match status" value="1"/>
</dbReference>
<evidence type="ECO:0000256" key="1">
    <source>
        <dbReference type="ARBA" id="ARBA00004533"/>
    </source>
</evidence>
<gene>
    <name evidence="13" type="ORF">FCE95_13280</name>
</gene>
<evidence type="ECO:0000256" key="8">
    <source>
        <dbReference type="ARBA" id="ARBA00022989"/>
    </source>
</evidence>
<keyword evidence="5 10" id="KW-0997">Cell inner membrane</keyword>
<keyword evidence="8 11" id="KW-1133">Transmembrane helix</keyword>
<evidence type="ECO:0000256" key="10">
    <source>
        <dbReference type="PIRNR" id="PIRNR002786"/>
    </source>
</evidence>
<comment type="subcellular location">
    <subcellularLocation>
        <location evidence="1 10">Cell inner membrane</location>
    </subcellularLocation>
</comment>
<keyword evidence="7" id="KW-0653">Protein transport</keyword>
<reference evidence="13 14" key="1">
    <citation type="submission" date="2019-04" db="EMBL/GenBank/DDBJ databases">
        <title>Reference strain of H23.</title>
        <authorList>
            <person name="Luo X."/>
        </authorList>
    </citation>
    <scope>NUCLEOTIDE SEQUENCE [LARGE SCALE GENOMIC DNA]</scope>
    <source>
        <strain evidence="13 14">H23</strain>
    </source>
</reference>
<dbReference type="Gene3D" id="1.10.40.60">
    <property type="entry name" value="EpsJ-like"/>
    <property type="match status" value="1"/>
</dbReference>
<evidence type="ECO:0000256" key="2">
    <source>
        <dbReference type="ARBA" id="ARBA00007246"/>
    </source>
</evidence>
<dbReference type="EMBL" id="SZUA01000002">
    <property type="protein sequence ID" value="TKR31036.1"/>
    <property type="molecule type" value="Genomic_DNA"/>
</dbReference>
<evidence type="ECO:0000256" key="4">
    <source>
        <dbReference type="ARBA" id="ARBA00022475"/>
    </source>
</evidence>
<keyword evidence="14" id="KW-1185">Reference proteome</keyword>
<protein>
    <recommendedName>
        <fullName evidence="10">Type II secretion system protein K</fullName>
    </recommendedName>
</protein>
<feature type="domain" description="T2SS protein K first SAM-like" evidence="12">
    <location>
        <begin position="129"/>
        <end position="215"/>
    </location>
</feature>
<feature type="transmembrane region" description="Helical" evidence="11">
    <location>
        <begin position="32"/>
        <end position="53"/>
    </location>
</feature>
<dbReference type="InterPro" id="IPR038072">
    <property type="entry name" value="GspK_central_sf"/>
</dbReference>
<evidence type="ECO:0000313" key="14">
    <source>
        <dbReference type="Proteomes" id="UP000308707"/>
    </source>
</evidence>
<keyword evidence="4 10" id="KW-1003">Cell membrane</keyword>
<dbReference type="Proteomes" id="UP000308707">
    <property type="component" value="Unassembled WGS sequence"/>
</dbReference>
<evidence type="ECO:0000256" key="6">
    <source>
        <dbReference type="ARBA" id="ARBA00022692"/>
    </source>
</evidence>
<keyword evidence="3 10" id="KW-0813">Transport</keyword>
<dbReference type="Pfam" id="PF21687">
    <property type="entry name" value="T2SSK_1st"/>
    <property type="match status" value="1"/>
</dbReference>
<dbReference type="GO" id="GO:0005886">
    <property type="term" value="C:plasma membrane"/>
    <property type="evidence" value="ECO:0007669"/>
    <property type="project" value="UniProtKB-SubCell"/>
</dbReference>
<evidence type="ECO:0000256" key="3">
    <source>
        <dbReference type="ARBA" id="ARBA00022448"/>
    </source>
</evidence>
<dbReference type="PANTHER" id="PTHR38831:SF2">
    <property type="entry name" value="TYPE II SECRETION SYSTEM PROTEIN K"/>
    <property type="match status" value="1"/>
</dbReference>
<evidence type="ECO:0000256" key="11">
    <source>
        <dbReference type="SAM" id="Phobius"/>
    </source>
</evidence>
<evidence type="ECO:0000259" key="12">
    <source>
        <dbReference type="Pfam" id="PF21687"/>
    </source>
</evidence>
<accession>A0A4U5JQA4</accession>
<comment type="similarity">
    <text evidence="2 10">Belongs to the GSP K family.</text>
</comment>
<dbReference type="SUPFAM" id="SSF158544">
    <property type="entry name" value="GspK insert domain-like"/>
    <property type="match status" value="1"/>
</dbReference>
<keyword evidence="6 11" id="KW-0812">Transmembrane</keyword>
<keyword evidence="9 10" id="KW-0472">Membrane</keyword>
<dbReference type="AlphaFoldDB" id="A0A4U5JQA4"/>
<dbReference type="InterPro" id="IPR005628">
    <property type="entry name" value="GspK"/>
</dbReference>
<organism evidence="13 14">
    <name type="scientific">Luteimonas gilva</name>
    <dbReference type="NCBI Taxonomy" id="2572684"/>
    <lineage>
        <taxon>Bacteria</taxon>
        <taxon>Pseudomonadati</taxon>
        <taxon>Pseudomonadota</taxon>
        <taxon>Gammaproteobacteria</taxon>
        <taxon>Lysobacterales</taxon>
        <taxon>Lysobacteraceae</taxon>
        <taxon>Luteimonas</taxon>
    </lineage>
</organism>
<proteinExistence type="inferred from homology"/>
<comment type="caution">
    <text evidence="13">The sequence shown here is derived from an EMBL/GenBank/DDBJ whole genome shotgun (WGS) entry which is preliminary data.</text>
</comment>
<dbReference type="OrthoDB" id="9181871at2"/>
<evidence type="ECO:0000256" key="9">
    <source>
        <dbReference type="ARBA" id="ARBA00023136"/>
    </source>
</evidence>
<evidence type="ECO:0000256" key="7">
    <source>
        <dbReference type="ARBA" id="ARBA00022927"/>
    </source>
</evidence>
<evidence type="ECO:0000313" key="13">
    <source>
        <dbReference type="EMBL" id="TKR31036.1"/>
    </source>
</evidence>
<evidence type="ECO:0000256" key="5">
    <source>
        <dbReference type="ARBA" id="ARBA00022519"/>
    </source>
</evidence>
<dbReference type="InterPro" id="IPR049031">
    <property type="entry name" value="T2SSK_SAM-like_1st"/>
</dbReference>
<dbReference type="PANTHER" id="PTHR38831">
    <property type="entry name" value="TYPE II SECRETION SYSTEM PROTEIN K"/>
    <property type="match status" value="1"/>
</dbReference>
<dbReference type="GO" id="GO:0009306">
    <property type="term" value="P:protein secretion"/>
    <property type="evidence" value="ECO:0007669"/>
    <property type="project" value="InterPro"/>
</dbReference>
<name>A0A4U5JQA4_9GAMM</name>